<sequence>MKENVLVSVIVPVYNAELFLNKCIESLVNQTYKKIEIICVDDGSSDNSFNVLKVLKGVDSRISIFKKENGGASSARNYALKYASGDFICVLDADDYIETNAIEELLKSALKWGADTVLYNVYFIKNGNAIKFKDVPVVGAISGSEALRRSLNWSIPGIGMYKKTLFENISYDESNLHGDELTSRQLLFSSKVVSFSNAVYYYLQHEDSSTKLFSSKNLEVLDNQLYLYKYLLSINASRETMNLFYEQLLLCVFSVFKMAKLNQRFVTVNMNQKLSGNYLKSIDILKKNFPLKKAIMTLSFHKYYLLSVYSKKLLNFSVLTFLLLKKIAK</sequence>
<dbReference type="GO" id="GO:0016758">
    <property type="term" value="F:hexosyltransferase activity"/>
    <property type="evidence" value="ECO:0007669"/>
    <property type="project" value="UniProtKB-ARBA"/>
</dbReference>
<dbReference type="PANTHER" id="PTHR22916">
    <property type="entry name" value="GLYCOSYLTRANSFERASE"/>
    <property type="match status" value="1"/>
</dbReference>
<gene>
    <name evidence="2" type="primary">epsH</name>
    <name evidence="2" type="ORF">VP68_00016</name>
</gene>
<reference evidence="2" key="1">
    <citation type="submission" date="2020-08" db="EMBL/GenBank/DDBJ databases">
        <title>Genetic structure, function and evolution of capsule biosynthesis loci in Vibrio parahaemolyticus.</title>
        <authorList>
            <person name="Li L."/>
            <person name="Bian S."/>
        </authorList>
    </citation>
    <scope>NUCLEOTIDE SEQUENCE</scope>
    <source>
        <strain evidence="2">VP68</strain>
    </source>
</reference>
<accession>A0A7M1VXB7</accession>
<dbReference type="InterPro" id="IPR001173">
    <property type="entry name" value="Glyco_trans_2-like"/>
</dbReference>
<dbReference type="RefSeq" id="WP_140381370.1">
    <property type="nucleotide sequence ID" value="NZ_CP040103.1"/>
</dbReference>
<name>A0A7M1VXB7_VIBPH</name>
<evidence type="ECO:0000313" key="2">
    <source>
        <dbReference type="EMBL" id="QOS19607.1"/>
    </source>
</evidence>
<dbReference type="AlphaFoldDB" id="A0A7M1VXB7"/>
<dbReference type="Pfam" id="PF00535">
    <property type="entry name" value="Glycos_transf_2"/>
    <property type="match status" value="1"/>
</dbReference>
<dbReference type="EMBL" id="MT898137">
    <property type="protein sequence ID" value="QOS19607.1"/>
    <property type="molecule type" value="Genomic_DNA"/>
</dbReference>
<evidence type="ECO:0000259" key="1">
    <source>
        <dbReference type="Pfam" id="PF00535"/>
    </source>
</evidence>
<dbReference type="Gene3D" id="3.90.550.10">
    <property type="entry name" value="Spore Coat Polysaccharide Biosynthesis Protein SpsA, Chain A"/>
    <property type="match status" value="1"/>
</dbReference>
<protein>
    <submittedName>
        <fullName evidence="2">Putative glycosyltransferase EpsH</fullName>
        <ecNumber evidence="2">2.4.-.-</ecNumber>
    </submittedName>
</protein>
<dbReference type="PANTHER" id="PTHR22916:SF3">
    <property type="entry name" value="UDP-GLCNAC:BETAGAL BETA-1,3-N-ACETYLGLUCOSAMINYLTRANSFERASE-LIKE PROTEIN 1"/>
    <property type="match status" value="1"/>
</dbReference>
<feature type="domain" description="Glycosyltransferase 2-like" evidence="1">
    <location>
        <begin position="8"/>
        <end position="156"/>
    </location>
</feature>
<dbReference type="EC" id="2.4.-.-" evidence="2"/>
<keyword evidence="2" id="KW-0328">Glycosyltransferase</keyword>
<proteinExistence type="predicted"/>
<dbReference type="CDD" id="cd00761">
    <property type="entry name" value="Glyco_tranf_GTA_type"/>
    <property type="match status" value="1"/>
</dbReference>
<organism evidence="2">
    <name type="scientific">Vibrio parahaemolyticus</name>
    <dbReference type="NCBI Taxonomy" id="670"/>
    <lineage>
        <taxon>Bacteria</taxon>
        <taxon>Pseudomonadati</taxon>
        <taxon>Pseudomonadota</taxon>
        <taxon>Gammaproteobacteria</taxon>
        <taxon>Vibrionales</taxon>
        <taxon>Vibrionaceae</taxon>
        <taxon>Vibrio</taxon>
    </lineage>
</organism>
<dbReference type="SUPFAM" id="SSF53448">
    <property type="entry name" value="Nucleotide-diphospho-sugar transferases"/>
    <property type="match status" value="1"/>
</dbReference>
<dbReference type="InterPro" id="IPR029044">
    <property type="entry name" value="Nucleotide-diphossugar_trans"/>
</dbReference>
<keyword evidence="2" id="KW-0808">Transferase</keyword>